<comment type="similarity">
    <text evidence="1">Belongs to the teashirt C2H2-type zinc-finger protein family.</text>
</comment>
<evidence type="ECO:0000313" key="17">
    <source>
        <dbReference type="EMBL" id="CAF3554406.1"/>
    </source>
</evidence>
<dbReference type="PANTHER" id="PTHR12487">
    <property type="entry name" value="TEASHIRT-RELATED"/>
    <property type="match status" value="1"/>
</dbReference>
<dbReference type="GO" id="GO:0003677">
    <property type="term" value="F:DNA binding"/>
    <property type="evidence" value="ECO:0007669"/>
    <property type="project" value="UniProtKB-KW"/>
</dbReference>
<protein>
    <recommendedName>
        <fullName evidence="13">C2H2-type domain-containing protein</fullName>
    </recommendedName>
</protein>
<evidence type="ECO:0000259" key="13">
    <source>
        <dbReference type="PROSITE" id="PS00028"/>
    </source>
</evidence>
<feature type="compositionally biased region" description="Low complexity" evidence="12">
    <location>
        <begin position="356"/>
        <end position="370"/>
    </location>
</feature>
<keyword evidence="4" id="KW-0479">Metal-binding</keyword>
<comment type="caution">
    <text evidence="14">The sequence shown here is derived from an EMBL/GenBank/DDBJ whole genome shotgun (WGS) entry which is preliminary data.</text>
</comment>
<keyword evidence="10" id="KW-0804">Transcription</keyword>
<evidence type="ECO:0000256" key="4">
    <source>
        <dbReference type="ARBA" id="ARBA00022723"/>
    </source>
</evidence>
<dbReference type="Proteomes" id="UP000682733">
    <property type="component" value="Unassembled WGS sequence"/>
</dbReference>
<dbReference type="Proteomes" id="UP000681722">
    <property type="component" value="Unassembled WGS sequence"/>
</dbReference>
<feature type="region of interest" description="Disordered" evidence="12">
    <location>
        <begin position="508"/>
        <end position="530"/>
    </location>
</feature>
<evidence type="ECO:0000256" key="7">
    <source>
        <dbReference type="ARBA" id="ARBA00022833"/>
    </source>
</evidence>
<evidence type="ECO:0000313" key="14">
    <source>
        <dbReference type="EMBL" id="CAF0757228.1"/>
    </source>
</evidence>
<keyword evidence="9" id="KW-0238">DNA-binding</keyword>
<evidence type="ECO:0000256" key="3">
    <source>
        <dbReference type="ARBA" id="ARBA00022491"/>
    </source>
</evidence>
<dbReference type="Gene3D" id="3.30.160.60">
    <property type="entry name" value="Classic Zinc Finger"/>
    <property type="match status" value="1"/>
</dbReference>
<feature type="domain" description="C2H2-type" evidence="13">
    <location>
        <begin position="289"/>
        <end position="311"/>
    </location>
</feature>
<keyword evidence="8" id="KW-0805">Transcription regulation</keyword>
<keyword evidence="18" id="KW-1185">Reference proteome</keyword>
<dbReference type="EMBL" id="CAJOBA010000755">
    <property type="protein sequence ID" value="CAF3554406.1"/>
    <property type="molecule type" value="Genomic_DNA"/>
</dbReference>
<dbReference type="EMBL" id="CAJNOK010000755">
    <property type="protein sequence ID" value="CAF0773388.1"/>
    <property type="molecule type" value="Genomic_DNA"/>
</dbReference>
<keyword evidence="11" id="KW-0539">Nucleus</keyword>
<keyword evidence="6" id="KW-0863">Zinc-finger</keyword>
<feature type="domain" description="C2H2-type" evidence="13">
    <location>
        <begin position="262"/>
        <end position="283"/>
    </location>
</feature>
<evidence type="ECO:0000313" key="16">
    <source>
        <dbReference type="EMBL" id="CAF3537685.1"/>
    </source>
</evidence>
<keyword evidence="3" id="KW-0678">Repressor</keyword>
<dbReference type="GO" id="GO:0008270">
    <property type="term" value="F:zinc ion binding"/>
    <property type="evidence" value="ECO:0007669"/>
    <property type="project" value="UniProtKB-KW"/>
</dbReference>
<evidence type="ECO:0000256" key="11">
    <source>
        <dbReference type="ARBA" id="ARBA00023242"/>
    </source>
</evidence>
<dbReference type="GO" id="GO:0005634">
    <property type="term" value="C:nucleus"/>
    <property type="evidence" value="ECO:0007669"/>
    <property type="project" value="TreeGrafter"/>
</dbReference>
<organism evidence="14 18">
    <name type="scientific">Didymodactylos carnosus</name>
    <dbReference type="NCBI Taxonomy" id="1234261"/>
    <lineage>
        <taxon>Eukaryota</taxon>
        <taxon>Metazoa</taxon>
        <taxon>Spiralia</taxon>
        <taxon>Gnathifera</taxon>
        <taxon>Rotifera</taxon>
        <taxon>Eurotatoria</taxon>
        <taxon>Bdelloidea</taxon>
        <taxon>Philodinida</taxon>
        <taxon>Philodinidae</taxon>
        <taxon>Didymodactylos</taxon>
    </lineage>
</organism>
<evidence type="ECO:0000256" key="9">
    <source>
        <dbReference type="ARBA" id="ARBA00023125"/>
    </source>
</evidence>
<evidence type="ECO:0000256" key="2">
    <source>
        <dbReference type="ARBA" id="ARBA00022473"/>
    </source>
</evidence>
<gene>
    <name evidence="14" type="ORF">GPM918_LOCUS1180</name>
    <name evidence="15" type="ORF">OVA965_LOCUS3208</name>
    <name evidence="16" type="ORF">SRO942_LOCUS1180</name>
    <name evidence="17" type="ORF">TMI583_LOCUS3207</name>
</gene>
<name>A0A813PSV3_9BILA</name>
<feature type="region of interest" description="Disordered" evidence="12">
    <location>
        <begin position="342"/>
        <end position="378"/>
    </location>
</feature>
<proteinExistence type="inferred from homology"/>
<keyword evidence="2" id="KW-0217">Developmental protein</keyword>
<dbReference type="EMBL" id="CAJOBC010000106">
    <property type="protein sequence ID" value="CAF3537685.1"/>
    <property type="molecule type" value="Genomic_DNA"/>
</dbReference>
<accession>A0A813PSV3</accession>
<evidence type="ECO:0000256" key="5">
    <source>
        <dbReference type="ARBA" id="ARBA00022737"/>
    </source>
</evidence>
<reference evidence="14" key="1">
    <citation type="submission" date="2021-02" db="EMBL/GenBank/DDBJ databases">
        <authorList>
            <person name="Nowell W R."/>
        </authorList>
    </citation>
    <scope>NUCLEOTIDE SEQUENCE</scope>
</reference>
<feature type="compositionally biased region" description="Low complexity" evidence="12">
    <location>
        <begin position="508"/>
        <end position="522"/>
    </location>
</feature>
<keyword evidence="7" id="KW-0862">Zinc</keyword>
<dbReference type="InterPro" id="IPR027008">
    <property type="entry name" value="Teashirt_fam"/>
</dbReference>
<evidence type="ECO:0000256" key="12">
    <source>
        <dbReference type="SAM" id="MobiDB-lite"/>
    </source>
</evidence>
<dbReference type="InterPro" id="IPR013087">
    <property type="entry name" value="Znf_C2H2_type"/>
</dbReference>
<evidence type="ECO:0000313" key="18">
    <source>
        <dbReference type="Proteomes" id="UP000663829"/>
    </source>
</evidence>
<keyword evidence="5" id="KW-0677">Repeat</keyword>
<feature type="domain" description="C2H2-type" evidence="13">
    <location>
        <begin position="218"/>
        <end position="240"/>
    </location>
</feature>
<dbReference type="PROSITE" id="PS00028">
    <property type="entry name" value="ZINC_FINGER_C2H2_1"/>
    <property type="match status" value="3"/>
</dbReference>
<sequence length="603" mass="68796">MTMLQKIDIMSEQVLDLRINKRKRLDDESNVNDNNKKKQIITTSQPYDTPLDLSKKTRIDLGKNDDFHSLIYPLTVPYPLRSYDPSLVFNPMLYDLFISNMNNYRNTVPSVATYIDIPTTSRQATPIVKQQQRSSSIVKDTSSSSTKDVFISNVKEREIFACSCGDKYTTLANLVSHLKITNHSAQLSSTHDEVAKLVRGQDIWLSRDTNPANQILKCLRCSLSFETLPDLTAHMMKTNHFTQLIPHRSDQTKTSRQCRSTCLICSQQFLREVDLVDHIQRSHRIRHTCTTCGMYFETEQTYKNHIAKEMHHRNGKANRNRDYFLNQFKFLETTLNHPTIFCNRRSPSPAEHNDNNIDSESSSPSIKTESLPVEEEKQVSIDKDIEKVAYELVENVILPKVEQQENKKLTGNALTLLQNFVTKQTVDDKTQNNNDSSSSKRFKAKRVQQSNLKVSALLALEQLTHNSIENFQQQLPIKQILDNKTTLAFKEYDDSLDERTLTISLLSPSLSSSSSSNSSNSSIVSKNENESPLASLEKMVSCPETTSFRTGTITTTNTTAIVHNQLETTEIVSSSQIPIKLKTIPKKFEKYRMFAQKMLRSST</sequence>
<dbReference type="SMART" id="SM00355">
    <property type="entry name" value="ZnF_C2H2"/>
    <property type="match status" value="4"/>
</dbReference>
<dbReference type="PANTHER" id="PTHR12487:SF7">
    <property type="entry name" value="PROTEIN TEASHIRT-RELATED"/>
    <property type="match status" value="1"/>
</dbReference>
<evidence type="ECO:0000256" key="1">
    <source>
        <dbReference type="ARBA" id="ARBA00007158"/>
    </source>
</evidence>
<evidence type="ECO:0000256" key="10">
    <source>
        <dbReference type="ARBA" id="ARBA00023163"/>
    </source>
</evidence>
<dbReference type="Proteomes" id="UP000663829">
    <property type="component" value="Unassembled WGS sequence"/>
</dbReference>
<evidence type="ECO:0000256" key="6">
    <source>
        <dbReference type="ARBA" id="ARBA00022771"/>
    </source>
</evidence>
<dbReference type="GO" id="GO:0000981">
    <property type="term" value="F:DNA-binding transcription factor activity, RNA polymerase II-specific"/>
    <property type="evidence" value="ECO:0007669"/>
    <property type="project" value="TreeGrafter"/>
</dbReference>
<dbReference type="AlphaFoldDB" id="A0A813PSV3"/>
<evidence type="ECO:0000313" key="15">
    <source>
        <dbReference type="EMBL" id="CAF0773388.1"/>
    </source>
</evidence>
<dbReference type="EMBL" id="CAJNOQ010000106">
    <property type="protein sequence ID" value="CAF0757228.1"/>
    <property type="molecule type" value="Genomic_DNA"/>
</dbReference>
<dbReference type="Proteomes" id="UP000677228">
    <property type="component" value="Unassembled WGS sequence"/>
</dbReference>
<evidence type="ECO:0000256" key="8">
    <source>
        <dbReference type="ARBA" id="ARBA00023015"/>
    </source>
</evidence>
<dbReference type="OrthoDB" id="10039436at2759"/>